<dbReference type="EMBL" id="QKQS01000006">
    <property type="protein sequence ID" value="PZA13609.1"/>
    <property type="molecule type" value="Genomic_DNA"/>
</dbReference>
<feature type="transmembrane region" description="Helical" evidence="1">
    <location>
        <begin position="46"/>
        <end position="69"/>
    </location>
</feature>
<keyword evidence="1" id="KW-0812">Transmembrane</keyword>
<dbReference type="Proteomes" id="UP000248134">
    <property type="component" value="Unassembled WGS sequence"/>
</dbReference>
<evidence type="ECO:0000256" key="1">
    <source>
        <dbReference type="SAM" id="Phobius"/>
    </source>
</evidence>
<sequence length="94" mass="9802">MMSAILGFLIGAVLGTRYRVFSLVPVAIGCTGAVGIHAAATQVQFGAALLAMLGITVALQIGYLFGLTVRITMVCARVRTAAEKTVRQRPALPV</sequence>
<keyword evidence="1" id="KW-0472">Membrane</keyword>
<protein>
    <submittedName>
        <fullName evidence="2">Uncharacterized protein</fullName>
    </submittedName>
</protein>
<name>A0A323UML0_RHOPL</name>
<accession>A0A323UML0</accession>
<dbReference type="RefSeq" id="WP_110784771.1">
    <property type="nucleotide sequence ID" value="NZ_QKQS01000006.1"/>
</dbReference>
<proteinExistence type="predicted"/>
<organism evidence="2 3">
    <name type="scientific">Rhodopseudomonas palustris</name>
    <dbReference type="NCBI Taxonomy" id="1076"/>
    <lineage>
        <taxon>Bacteria</taxon>
        <taxon>Pseudomonadati</taxon>
        <taxon>Pseudomonadota</taxon>
        <taxon>Alphaproteobacteria</taxon>
        <taxon>Hyphomicrobiales</taxon>
        <taxon>Nitrobacteraceae</taxon>
        <taxon>Rhodopseudomonas</taxon>
    </lineage>
</organism>
<gene>
    <name evidence="2" type="ORF">DNX69_04450</name>
</gene>
<keyword evidence="1" id="KW-1133">Transmembrane helix</keyword>
<evidence type="ECO:0000313" key="2">
    <source>
        <dbReference type="EMBL" id="PZA13609.1"/>
    </source>
</evidence>
<dbReference type="OrthoDB" id="8243821at2"/>
<reference evidence="2 3" key="1">
    <citation type="submission" date="2018-06" db="EMBL/GenBank/DDBJ databases">
        <title>Draft Whole-Genome Sequence of the purple photosynthetic bacterium Rhodospeudomonas palustris XCP.</title>
        <authorList>
            <person name="Rayyan A."/>
            <person name="Meyer T.E."/>
            <person name="Kyndt J.A."/>
        </authorList>
    </citation>
    <scope>NUCLEOTIDE SEQUENCE [LARGE SCALE GENOMIC DNA]</scope>
    <source>
        <strain evidence="2 3">XCP</strain>
    </source>
</reference>
<evidence type="ECO:0000313" key="3">
    <source>
        <dbReference type="Proteomes" id="UP000248134"/>
    </source>
</evidence>
<comment type="caution">
    <text evidence="2">The sequence shown here is derived from an EMBL/GenBank/DDBJ whole genome shotgun (WGS) entry which is preliminary data.</text>
</comment>
<dbReference type="AlphaFoldDB" id="A0A323UML0"/>